<evidence type="ECO:0000259" key="6">
    <source>
        <dbReference type="SMART" id="SM00653"/>
    </source>
</evidence>
<reference evidence="7" key="1">
    <citation type="submission" date="2018-10" db="EMBL/GenBank/DDBJ databases">
        <title>Hidden diversity of soil giant viruses.</title>
        <authorList>
            <person name="Schulz F."/>
            <person name="Alteio L."/>
            <person name="Goudeau D."/>
            <person name="Ryan E.M."/>
            <person name="Malmstrom R.R."/>
            <person name="Blanchard J."/>
            <person name="Woyke T."/>
        </authorList>
    </citation>
    <scope>NUCLEOTIDE SEQUENCE</scope>
    <source>
        <strain evidence="7">SAV1</strain>
    </source>
</reference>
<dbReference type="InterPro" id="IPR016189">
    <property type="entry name" value="Transl_init_fac_IF2/IF5_N"/>
</dbReference>
<gene>
    <name evidence="7" type="ORF">Satyrvirus3_27</name>
</gene>
<dbReference type="SMART" id="SM00653">
    <property type="entry name" value="eIF2B_5"/>
    <property type="match status" value="1"/>
</dbReference>
<accession>A0A3G5AD15</accession>
<dbReference type="GO" id="GO:0005525">
    <property type="term" value="F:GTP binding"/>
    <property type="evidence" value="ECO:0007669"/>
    <property type="project" value="UniProtKB-KW"/>
</dbReference>
<dbReference type="Gene3D" id="3.30.30.170">
    <property type="match status" value="1"/>
</dbReference>
<keyword evidence="5" id="KW-0342">GTP-binding</keyword>
<dbReference type="InterPro" id="IPR045196">
    <property type="entry name" value="IF2/IF5"/>
</dbReference>
<organism evidence="7">
    <name type="scientific">Satyrvirus sp</name>
    <dbReference type="NCBI Taxonomy" id="2487771"/>
    <lineage>
        <taxon>Viruses</taxon>
        <taxon>Varidnaviria</taxon>
        <taxon>Bamfordvirae</taxon>
        <taxon>Nucleocytoviricota</taxon>
        <taxon>Megaviricetes</taxon>
        <taxon>Imitervirales</taxon>
        <taxon>Mimiviridae</taxon>
        <taxon>Megamimivirinae</taxon>
    </lineage>
</organism>
<evidence type="ECO:0000256" key="3">
    <source>
        <dbReference type="ARBA" id="ARBA00022741"/>
    </source>
</evidence>
<dbReference type="PANTHER" id="PTHR23001:SF7">
    <property type="entry name" value="EUKARYOTIC TRANSLATION INITIATION FACTOR 5"/>
    <property type="match status" value="1"/>
</dbReference>
<dbReference type="PANTHER" id="PTHR23001">
    <property type="entry name" value="EUKARYOTIC TRANSLATION INITIATION FACTOR"/>
    <property type="match status" value="1"/>
</dbReference>
<evidence type="ECO:0000256" key="4">
    <source>
        <dbReference type="ARBA" id="ARBA00022917"/>
    </source>
</evidence>
<dbReference type="Pfam" id="PF01873">
    <property type="entry name" value="eIF-5_eIF-2B"/>
    <property type="match status" value="1"/>
</dbReference>
<comment type="similarity">
    <text evidence="1">Belongs to the eIF-2-beta/eIF-5 family.</text>
</comment>
<dbReference type="EMBL" id="MK072439">
    <property type="protein sequence ID" value="AYV85096.1"/>
    <property type="molecule type" value="Genomic_DNA"/>
</dbReference>
<feature type="domain" description="Translation initiation factor IF2/IF5" evidence="6">
    <location>
        <begin position="14"/>
        <end position="118"/>
    </location>
</feature>
<evidence type="ECO:0000313" key="7">
    <source>
        <dbReference type="EMBL" id="AYV85096.1"/>
    </source>
</evidence>
<dbReference type="InterPro" id="IPR002735">
    <property type="entry name" value="Transl_init_fac_IF2/IF5_dom"/>
</dbReference>
<proteinExistence type="inferred from homology"/>
<dbReference type="SUPFAM" id="SSF100966">
    <property type="entry name" value="Translation initiation factor 2 beta, aIF2beta, N-terminal domain"/>
    <property type="match status" value="1"/>
</dbReference>
<evidence type="ECO:0000256" key="2">
    <source>
        <dbReference type="ARBA" id="ARBA00022540"/>
    </source>
</evidence>
<evidence type="ECO:0000256" key="5">
    <source>
        <dbReference type="ARBA" id="ARBA00023134"/>
    </source>
</evidence>
<dbReference type="GO" id="GO:0005092">
    <property type="term" value="F:GDP-dissociation inhibitor activity"/>
    <property type="evidence" value="ECO:0007669"/>
    <property type="project" value="TreeGrafter"/>
</dbReference>
<keyword evidence="2" id="KW-0396">Initiation factor</keyword>
<protein>
    <recommendedName>
        <fullName evidence="6">Translation initiation factor IF2/IF5 domain-containing protein</fullName>
    </recommendedName>
</protein>
<keyword evidence="3" id="KW-0547">Nucleotide-binding</keyword>
<evidence type="ECO:0000256" key="1">
    <source>
        <dbReference type="ARBA" id="ARBA00010397"/>
    </source>
</evidence>
<name>A0A3G5AD15_9VIRU</name>
<dbReference type="SUPFAM" id="SSF75689">
    <property type="entry name" value="Zinc-binding domain of translation initiation factor 2 beta"/>
    <property type="match status" value="1"/>
</dbReference>
<sequence length="136" mass="15436">MSVSVNIGNSNDPFYRYKRPTSIVQNKGNKTIISNLDAISKSLYTKPAYILHYIQIKKSAPITPNGEIKMFIGKNEIETLVNEFINDYILCNKCSLPELVIKKIDSKLCFSCNACGTVVFVPENKFTKIIFKEFTK</sequence>
<keyword evidence="4" id="KW-0648">Protein biosynthesis</keyword>
<dbReference type="InterPro" id="IPR016190">
    <property type="entry name" value="Transl_init_fac_IF2/IF5_Zn-bd"/>
</dbReference>